<dbReference type="Proteomes" id="UP000800097">
    <property type="component" value="Unassembled WGS sequence"/>
</dbReference>
<reference evidence="2" key="1">
    <citation type="journal article" date="2020" name="Stud. Mycol.">
        <title>101 Dothideomycetes genomes: a test case for predicting lifestyles and emergence of pathogens.</title>
        <authorList>
            <person name="Haridas S."/>
            <person name="Albert R."/>
            <person name="Binder M."/>
            <person name="Bloem J."/>
            <person name="Labutti K."/>
            <person name="Salamov A."/>
            <person name="Andreopoulos B."/>
            <person name="Baker S."/>
            <person name="Barry K."/>
            <person name="Bills G."/>
            <person name="Bluhm B."/>
            <person name="Cannon C."/>
            <person name="Castanera R."/>
            <person name="Culley D."/>
            <person name="Daum C."/>
            <person name="Ezra D."/>
            <person name="Gonzalez J."/>
            <person name="Henrissat B."/>
            <person name="Kuo A."/>
            <person name="Liang C."/>
            <person name="Lipzen A."/>
            <person name="Lutzoni F."/>
            <person name="Magnuson J."/>
            <person name="Mondo S."/>
            <person name="Nolan M."/>
            <person name="Ohm R."/>
            <person name="Pangilinan J."/>
            <person name="Park H.-J."/>
            <person name="Ramirez L."/>
            <person name="Alfaro M."/>
            <person name="Sun H."/>
            <person name="Tritt A."/>
            <person name="Yoshinaga Y."/>
            <person name="Zwiers L.-H."/>
            <person name="Turgeon B."/>
            <person name="Goodwin S."/>
            <person name="Spatafora J."/>
            <person name="Crous P."/>
            <person name="Grigoriev I."/>
        </authorList>
    </citation>
    <scope>NUCLEOTIDE SEQUENCE</scope>
    <source>
        <strain evidence="2">CBS 379.55</strain>
    </source>
</reference>
<dbReference type="OrthoDB" id="4965171at2759"/>
<gene>
    <name evidence="2" type="ORF">EI97DRAFT_429988</name>
</gene>
<proteinExistence type="predicted"/>
<accession>A0A6A6JUE9</accession>
<feature type="chain" id="PRO_5025480659" evidence="1">
    <location>
        <begin position="23"/>
        <end position="129"/>
    </location>
</feature>
<evidence type="ECO:0000256" key="1">
    <source>
        <dbReference type="SAM" id="SignalP"/>
    </source>
</evidence>
<evidence type="ECO:0000313" key="2">
    <source>
        <dbReference type="EMBL" id="KAF2280241.1"/>
    </source>
</evidence>
<dbReference type="AlphaFoldDB" id="A0A6A6JUE9"/>
<keyword evidence="3" id="KW-1185">Reference proteome</keyword>
<sequence>MQFTTTAALLLSALAFPLPATSEVTEPFAVKVKTFDNITACRLDLPLTNDWLKDGTCHHLPNSRLDVNEIHDTCRSKLIVRTVEIGVSLIEVAVFIYENNDCSGWERQVYAGETCIDIKKFYSLKAFCH</sequence>
<evidence type="ECO:0000313" key="3">
    <source>
        <dbReference type="Proteomes" id="UP000800097"/>
    </source>
</evidence>
<feature type="signal peptide" evidence="1">
    <location>
        <begin position="1"/>
        <end position="22"/>
    </location>
</feature>
<dbReference type="EMBL" id="ML986485">
    <property type="protein sequence ID" value="KAF2280241.1"/>
    <property type="molecule type" value="Genomic_DNA"/>
</dbReference>
<organism evidence="2 3">
    <name type="scientific">Westerdykella ornata</name>
    <dbReference type="NCBI Taxonomy" id="318751"/>
    <lineage>
        <taxon>Eukaryota</taxon>
        <taxon>Fungi</taxon>
        <taxon>Dikarya</taxon>
        <taxon>Ascomycota</taxon>
        <taxon>Pezizomycotina</taxon>
        <taxon>Dothideomycetes</taxon>
        <taxon>Pleosporomycetidae</taxon>
        <taxon>Pleosporales</taxon>
        <taxon>Sporormiaceae</taxon>
        <taxon>Westerdykella</taxon>
    </lineage>
</organism>
<keyword evidence="1" id="KW-0732">Signal</keyword>
<dbReference type="GeneID" id="54550751"/>
<dbReference type="RefSeq" id="XP_033657779.1">
    <property type="nucleotide sequence ID" value="XM_033797576.1"/>
</dbReference>
<protein>
    <submittedName>
        <fullName evidence="2">Uncharacterized protein</fullName>
    </submittedName>
</protein>
<name>A0A6A6JUE9_WESOR</name>